<dbReference type="PANTHER" id="PTHR23206:SF8">
    <property type="entry name" value="ANKYRIN REPEAT AND KH DOMAIN-CONTAINING 1"/>
    <property type="match status" value="1"/>
</dbReference>
<dbReference type="SMART" id="SM00248">
    <property type="entry name" value="ANK"/>
    <property type="match status" value="4"/>
</dbReference>
<dbReference type="OrthoDB" id="194358at2759"/>
<feature type="repeat" description="ANK" evidence="3">
    <location>
        <begin position="102"/>
        <end position="130"/>
    </location>
</feature>
<sequence>MEVCGKKSEVCGKKKARRNADAGDPEPDPDSVGVEVYALFGGIISTDEKIVEHLIVDGADVNMITELGTPLFVAAALSSKSVVRQLIDKGAQISPLDDEGIEQPSPLVIAAARGDIEIVKVLLKADARIDKGFATLLSIFNHKKGIEGRFYPSAIAAAEMEGHKEMVRFLQEYKAKNDIAEPEGVDNVMKPGKIEELEDD</sequence>
<dbReference type="PROSITE" id="PS50088">
    <property type="entry name" value="ANK_REPEAT"/>
    <property type="match status" value="2"/>
</dbReference>
<keyword evidence="2 3" id="KW-0040">ANK repeat</keyword>
<evidence type="ECO:0000313" key="5">
    <source>
        <dbReference type="EMBL" id="APA15624.1"/>
    </source>
</evidence>
<feature type="compositionally biased region" description="Basic and acidic residues" evidence="4">
    <location>
        <begin position="1"/>
        <end position="12"/>
    </location>
</feature>
<dbReference type="Pfam" id="PF12796">
    <property type="entry name" value="Ank_2"/>
    <property type="match status" value="1"/>
</dbReference>
<evidence type="ECO:0000256" key="1">
    <source>
        <dbReference type="ARBA" id="ARBA00022737"/>
    </source>
</evidence>
<dbReference type="PROSITE" id="PS50297">
    <property type="entry name" value="ANK_REP_REGION"/>
    <property type="match status" value="1"/>
</dbReference>
<gene>
    <name evidence="5" type="ORF">sscle_15g103940</name>
</gene>
<proteinExistence type="predicted"/>
<organism evidence="5 6">
    <name type="scientific">Sclerotinia sclerotiorum (strain ATCC 18683 / 1980 / Ss-1)</name>
    <name type="common">White mold</name>
    <name type="synonym">Whetzelinia sclerotiorum</name>
    <dbReference type="NCBI Taxonomy" id="665079"/>
    <lineage>
        <taxon>Eukaryota</taxon>
        <taxon>Fungi</taxon>
        <taxon>Dikarya</taxon>
        <taxon>Ascomycota</taxon>
        <taxon>Pezizomycotina</taxon>
        <taxon>Leotiomycetes</taxon>
        <taxon>Helotiales</taxon>
        <taxon>Sclerotiniaceae</taxon>
        <taxon>Sclerotinia</taxon>
    </lineage>
</organism>
<keyword evidence="1" id="KW-0677">Repeat</keyword>
<dbReference type="InterPro" id="IPR051631">
    <property type="entry name" value="Ankyrin-KH/SAM_domain"/>
</dbReference>
<name>A0A1D9QL10_SCLS1</name>
<evidence type="ECO:0000256" key="3">
    <source>
        <dbReference type="PROSITE-ProRule" id="PRU00023"/>
    </source>
</evidence>
<dbReference type="PANTHER" id="PTHR23206">
    <property type="entry name" value="MASK PROTEIN"/>
    <property type="match status" value="1"/>
</dbReference>
<dbReference type="InterPro" id="IPR002110">
    <property type="entry name" value="Ankyrin_rpt"/>
</dbReference>
<evidence type="ECO:0000313" key="6">
    <source>
        <dbReference type="Proteomes" id="UP000177798"/>
    </source>
</evidence>
<feature type="repeat" description="ANK" evidence="3">
    <location>
        <begin position="66"/>
        <end position="98"/>
    </location>
</feature>
<dbReference type="EMBL" id="CP017828">
    <property type="protein sequence ID" value="APA15624.1"/>
    <property type="molecule type" value="Genomic_DNA"/>
</dbReference>
<dbReference type="InterPro" id="IPR036770">
    <property type="entry name" value="Ankyrin_rpt-contain_sf"/>
</dbReference>
<dbReference type="AlphaFoldDB" id="A0A1D9QL10"/>
<dbReference type="SUPFAM" id="SSF48403">
    <property type="entry name" value="Ankyrin repeat"/>
    <property type="match status" value="1"/>
</dbReference>
<reference evidence="6" key="1">
    <citation type="journal article" date="2017" name="Genome Biol. Evol.">
        <title>The complete genome sequence of the phytopathogenic fungus Sclerotinia sclerotiorum reveals insights into the genome architecture of broad host range pathogens.</title>
        <authorList>
            <person name="Derbyshire M."/>
            <person name="Denton-Giles M."/>
            <person name="Hegedus D."/>
            <person name="Seifbarghy S."/>
            <person name="Rollins J."/>
            <person name="van Kan J."/>
            <person name="Seidl M.F."/>
            <person name="Faino L."/>
            <person name="Mbengue M."/>
            <person name="Navaud O."/>
            <person name="Raffaele S."/>
            <person name="Hammond-Kosack K."/>
            <person name="Heard S."/>
            <person name="Oliver R."/>
        </authorList>
    </citation>
    <scope>NUCLEOTIDE SEQUENCE [LARGE SCALE GENOMIC DNA]</scope>
    <source>
        <strain evidence="6">ATCC 18683 / 1980 / Ss-1</strain>
    </source>
</reference>
<dbReference type="Proteomes" id="UP000177798">
    <property type="component" value="Chromosome 15"/>
</dbReference>
<accession>A0A1D9QL10</accession>
<feature type="region of interest" description="Disordered" evidence="4">
    <location>
        <begin position="1"/>
        <end position="29"/>
    </location>
</feature>
<protein>
    <submittedName>
        <fullName evidence="5">Uncharacterized protein</fullName>
    </submittedName>
</protein>
<evidence type="ECO:0000256" key="4">
    <source>
        <dbReference type="SAM" id="MobiDB-lite"/>
    </source>
</evidence>
<dbReference type="VEuPathDB" id="FungiDB:sscle_15g103940"/>
<dbReference type="Gene3D" id="1.25.40.20">
    <property type="entry name" value="Ankyrin repeat-containing domain"/>
    <property type="match status" value="1"/>
</dbReference>
<evidence type="ECO:0000256" key="2">
    <source>
        <dbReference type="ARBA" id="ARBA00023043"/>
    </source>
</evidence>